<organism evidence="2 3">
    <name type="scientific">Methylobacterium isbiliense</name>
    <dbReference type="NCBI Taxonomy" id="315478"/>
    <lineage>
        <taxon>Bacteria</taxon>
        <taxon>Pseudomonadati</taxon>
        <taxon>Pseudomonadota</taxon>
        <taxon>Alphaproteobacteria</taxon>
        <taxon>Hyphomicrobiales</taxon>
        <taxon>Methylobacteriaceae</taxon>
        <taxon>Methylobacterium</taxon>
    </lineage>
</organism>
<sequence length="122" mass="13227">MTDRPLNLLAGLPPPGTPDEEIRTLLARPGLRIERIVSTGQASPPGFWYDQPQDEWVLVLAGAARLRLDGEPADRVLGPGDHLLIPAHRRHRVAWTSPEAPTVWLAVHLGPDQASTVAVSPS</sequence>
<dbReference type="EMBL" id="BPQQ01000058">
    <property type="protein sequence ID" value="GJE02579.1"/>
    <property type="molecule type" value="Genomic_DNA"/>
</dbReference>
<evidence type="ECO:0000313" key="3">
    <source>
        <dbReference type="Proteomes" id="UP001055153"/>
    </source>
</evidence>
<comment type="caution">
    <text evidence="2">The sequence shown here is derived from an EMBL/GenBank/DDBJ whole genome shotgun (WGS) entry which is preliminary data.</text>
</comment>
<keyword evidence="3" id="KW-1185">Reference proteome</keyword>
<dbReference type="CDD" id="cd06981">
    <property type="entry name" value="cupin_reut_a1446"/>
    <property type="match status" value="1"/>
</dbReference>
<protein>
    <recommendedName>
        <fullName evidence="1">Cupin type-2 domain-containing protein</fullName>
    </recommendedName>
</protein>
<feature type="domain" description="Cupin type-2" evidence="1">
    <location>
        <begin position="49"/>
        <end position="107"/>
    </location>
</feature>
<evidence type="ECO:0000313" key="2">
    <source>
        <dbReference type="EMBL" id="GJE02579.1"/>
    </source>
</evidence>
<gene>
    <name evidence="2" type="ORF">GMJLKIPL_4528</name>
</gene>
<accession>A0ABQ4SHE0</accession>
<evidence type="ECO:0000259" key="1">
    <source>
        <dbReference type="Pfam" id="PF07883"/>
    </source>
</evidence>
<proteinExistence type="predicted"/>
<dbReference type="Proteomes" id="UP001055153">
    <property type="component" value="Unassembled WGS sequence"/>
</dbReference>
<dbReference type="InterPro" id="IPR014710">
    <property type="entry name" value="RmlC-like_jellyroll"/>
</dbReference>
<reference evidence="2" key="1">
    <citation type="journal article" date="2021" name="Front. Microbiol.">
        <title>Comprehensive Comparative Genomics and Phenotyping of Methylobacterium Species.</title>
        <authorList>
            <person name="Alessa O."/>
            <person name="Ogura Y."/>
            <person name="Fujitani Y."/>
            <person name="Takami H."/>
            <person name="Hayashi T."/>
            <person name="Sahin N."/>
            <person name="Tani A."/>
        </authorList>
    </citation>
    <scope>NUCLEOTIDE SEQUENCE</scope>
    <source>
        <strain evidence="2">DSM 17168</strain>
    </source>
</reference>
<name>A0ABQ4SHE0_9HYPH</name>
<reference evidence="2" key="2">
    <citation type="submission" date="2021-08" db="EMBL/GenBank/DDBJ databases">
        <authorList>
            <person name="Tani A."/>
            <person name="Ola A."/>
            <person name="Ogura Y."/>
            <person name="Katsura K."/>
            <person name="Hayashi T."/>
        </authorList>
    </citation>
    <scope>NUCLEOTIDE SEQUENCE</scope>
    <source>
        <strain evidence="2">DSM 17168</strain>
    </source>
</reference>
<dbReference type="InterPro" id="IPR013096">
    <property type="entry name" value="Cupin_2"/>
</dbReference>
<dbReference type="RefSeq" id="WP_238239233.1">
    <property type="nucleotide sequence ID" value="NZ_BPQQ01000058.1"/>
</dbReference>
<dbReference type="SUPFAM" id="SSF51182">
    <property type="entry name" value="RmlC-like cupins"/>
    <property type="match status" value="1"/>
</dbReference>
<dbReference type="Pfam" id="PF07883">
    <property type="entry name" value="Cupin_2"/>
    <property type="match status" value="1"/>
</dbReference>
<dbReference type="Gene3D" id="2.60.120.10">
    <property type="entry name" value="Jelly Rolls"/>
    <property type="match status" value="1"/>
</dbReference>
<dbReference type="InterPro" id="IPR011051">
    <property type="entry name" value="RmlC_Cupin_sf"/>
</dbReference>